<protein>
    <recommendedName>
        <fullName evidence="5">DUF2946 domain-containing protein</fullName>
    </recommendedName>
</protein>
<dbReference type="Proteomes" id="UP001191082">
    <property type="component" value="Unassembled WGS sequence"/>
</dbReference>
<gene>
    <name evidence="3" type="ORF">FGK64_03255</name>
</gene>
<proteinExistence type="predicted"/>
<evidence type="ECO:0008006" key="5">
    <source>
        <dbReference type="Google" id="ProtNLM"/>
    </source>
</evidence>
<evidence type="ECO:0000256" key="2">
    <source>
        <dbReference type="SAM" id="SignalP"/>
    </source>
</evidence>
<feature type="compositionally biased region" description="Basic and acidic residues" evidence="1">
    <location>
        <begin position="101"/>
        <end position="114"/>
    </location>
</feature>
<evidence type="ECO:0000313" key="3">
    <source>
        <dbReference type="EMBL" id="TMV14999.1"/>
    </source>
</evidence>
<dbReference type="RefSeq" id="WP_138862349.1">
    <property type="nucleotide sequence ID" value="NZ_VCPC01000001.1"/>
</dbReference>
<comment type="caution">
    <text evidence="3">The sequence shown here is derived from an EMBL/GenBank/DDBJ whole genome shotgun (WGS) entry which is preliminary data.</text>
</comment>
<keyword evidence="2" id="KW-0732">Signal</keyword>
<feature type="chain" id="PRO_5045582061" description="DUF2946 domain-containing protein" evidence="2">
    <location>
        <begin position="36"/>
        <end position="123"/>
    </location>
</feature>
<accession>A0ABY2XDF1</accession>
<feature type="signal peptide" evidence="2">
    <location>
        <begin position="1"/>
        <end position="35"/>
    </location>
</feature>
<dbReference type="EMBL" id="VCPC01000001">
    <property type="protein sequence ID" value="TMV14999.1"/>
    <property type="molecule type" value="Genomic_DNA"/>
</dbReference>
<name>A0ABY2XDF1_9RHOB</name>
<reference evidence="3 4" key="1">
    <citation type="submission" date="2019-05" db="EMBL/GenBank/DDBJ databases">
        <title>Marivita sp. nov. isolated from sea sediment.</title>
        <authorList>
            <person name="Kim W."/>
        </authorList>
    </citation>
    <scope>NUCLEOTIDE SEQUENCE [LARGE SCALE GENOMIC DNA]</scope>
    <source>
        <strain evidence="3 4">CAU 1492</strain>
    </source>
</reference>
<keyword evidence="4" id="KW-1185">Reference proteome</keyword>
<evidence type="ECO:0000313" key="4">
    <source>
        <dbReference type="Proteomes" id="UP001191082"/>
    </source>
</evidence>
<feature type="region of interest" description="Disordered" evidence="1">
    <location>
        <begin position="99"/>
        <end position="123"/>
    </location>
</feature>
<organism evidence="3 4">
    <name type="scientific">Arenibacterium halophilum</name>
    <dbReference type="NCBI Taxonomy" id="2583821"/>
    <lineage>
        <taxon>Bacteria</taxon>
        <taxon>Pseudomonadati</taxon>
        <taxon>Pseudomonadota</taxon>
        <taxon>Alphaproteobacteria</taxon>
        <taxon>Rhodobacterales</taxon>
        <taxon>Paracoccaceae</taxon>
        <taxon>Arenibacterium</taxon>
    </lineage>
</organism>
<sequence>MVYLPGMFGAVRHFLLCLFCLVALALGSVTSAALMAPGQSDRAAARIAALGFTEHDLCGHMDHMQHDHRCPYCHLLPEVSVPGPASVVRRFLPSSGWQQADDLHRRAQARDHARSPRAPPTIA</sequence>
<evidence type="ECO:0000256" key="1">
    <source>
        <dbReference type="SAM" id="MobiDB-lite"/>
    </source>
</evidence>